<dbReference type="GO" id="GO:0033916">
    <property type="term" value="F:beta-agarase activity"/>
    <property type="evidence" value="ECO:0007669"/>
    <property type="project" value="InterPro"/>
</dbReference>
<organism evidence="8 9">
    <name type="scientific">Neolewinella aurantiaca</name>
    <dbReference type="NCBI Taxonomy" id="2602767"/>
    <lineage>
        <taxon>Bacteria</taxon>
        <taxon>Pseudomonadati</taxon>
        <taxon>Bacteroidota</taxon>
        <taxon>Saprospiria</taxon>
        <taxon>Saprospirales</taxon>
        <taxon>Lewinellaceae</taxon>
        <taxon>Neolewinella</taxon>
    </lineage>
</organism>
<feature type="signal peptide" evidence="6">
    <location>
        <begin position="1"/>
        <end position="19"/>
    </location>
</feature>
<reference evidence="8 9" key="1">
    <citation type="submission" date="2019-08" db="EMBL/GenBank/DDBJ databases">
        <title>Lewinella sp. strain SSH13 Genome sequencing and assembly.</title>
        <authorList>
            <person name="Kim I."/>
        </authorList>
    </citation>
    <scope>NUCLEOTIDE SEQUENCE [LARGE SCALE GENOMIC DNA]</scope>
    <source>
        <strain evidence="8 9">SSH13</strain>
    </source>
</reference>
<feature type="chain" id="PRO_5023150252" evidence="6">
    <location>
        <begin position="20"/>
        <end position="286"/>
    </location>
</feature>
<keyword evidence="4" id="KW-0326">Glycosidase</keyword>
<feature type="active site" description="Nucleophile" evidence="5">
    <location>
        <position position="152"/>
    </location>
</feature>
<protein>
    <submittedName>
        <fullName evidence="8">Family 16 glycosylhydrolase</fullName>
    </submittedName>
</protein>
<feature type="active site" description="Proton donor" evidence="5">
    <location>
        <position position="157"/>
    </location>
</feature>
<dbReference type="InterPro" id="IPR013320">
    <property type="entry name" value="ConA-like_dom_sf"/>
</dbReference>
<evidence type="ECO:0000256" key="5">
    <source>
        <dbReference type="PIRSR" id="PIRSR001097-50"/>
    </source>
</evidence>
<evidence type="ECO:0000313" key="8">
    <source>
        <dbReference type="EMBL" id="TXF90224.1"/>
    </source>
</evidence>
<feature type="domain" description="GH16" evidence="7">
    <location>
        <begin position="32"/>
        <end position="286"/>
    </location>
</feature>
<gene>
    <name evidence="8" type="ORF">FUA23_06815</name>
</gene>
<dbReference type="PROSITE" id="PS51762">
    <property type="entry name" value="GH16_2"/>
    <property type="match status" value="1"/>
</dbReference>
<comment type="caution">
    <text evidence="8">The sequence shown here is derived from an EMBL/GenBank/DDBJ whole genome shotgun (WGS) entry which is preliminary data.</text>
</comment>
<dbReference type="PIRSF" id="PIRSF001097">
    <property type="entry name" value="Agarase"/>
    <property type="match status" value="1"/>
</dbReference>
<evidence type="ECO:0000256" key="6">
    <source>
        <dbReference type="SAM" id="SignalP"/>
    </source>
</evidence>
<proteinExistence type="inferred from homology"/>
<dbReference type="InterPro" id="IPR016287">
    <property type="entry name" value="Beta_agarase"/>
</dbReference>
<keyword evidence="2 6" id="KW-0732">Signal</keyword>
<evidence type="ECO:0000256" key="4">
    <source>
        <dbReference type="ARBA" id="ARBA00023295"/>
    </source>
</evidence>
<dbReference type="OrthoDB" id="1421570at2"/>
<dbReference type="Proteomes" id="UP000321907">
    <property type="component" value="Unassembled WGS sequence"/>
</dbReference>
<evidence type="ECO:0000259" key="7">
    <source>
        <dbReference type="PROSITE" id="PS51762"/>
    </source>
</evidence>
<dbReference type="RefSeq" id="WP_147929981.1">
    <property type="nucleotide sequence ID" value="NZ_VOXD01000008.1"/>
</dbReference>
<dbReference type="GO" id="GO:0005975">
    <property type="term" value="P:carbohydrate metabolic process"/>
    <property type="evidence" value="ECO:0007669"/>
    <property type="project" value="InterPro"/>
</dbReference>
<sequence length="286" mass="33020">MNRSSLLLTFLFLSITAAAQPTFAPGEDPAPADKSWSPVPELSDEFSGRKIDRTKWQTAPVGNDWAWIGRPPGLFLEDNIKVRKGKLQVEVGVLDEPRVIKNDTFLYYGGIVRALNPGQHGWYYEARIKANHTEMSTTFWLMSKYNCEQKQELDILECVGAVSPEKADWVKDWDQIFHSNAIHRKTSCNPEPTQIQGQMTPETKNWKRYYVYGCWWKSPDELRFYLDGKYVYSITPSIGFNMPAFLHMAIETYDWNPVPATGSFLASQNKKGRTTSYDWVRTWRLE</sequence>
<evidence type="ECO:0000313" key="9">
    <source>
        <dbReference type="Proteomes" id="UP000321907"/>
    </source>
</evidence>
<dbReference type="EMBL" id="VOXD01000008">
    <property type="protein sequence ID" value="TXF90224.1"/>
    <property type="molecule type" value="Genomic_DNA"/>
</dbReference>
<comment type="similarity">
    <text evidence="1">Belongs to the glycosyl hydrolase 16 family.</text>
</comment>
<dbReference type="Gene3D" id="2.60.120.200">
    <property type="match status" value="1"/>
</dbReference>
<evidence type="ECO:0000256" key="1">
    <source>
        <dbReference type="ARBA" id="ARBA00006865"/>
    </source>
</evidence>
<dbReference type="InterPro" id="IPR000757">
    <property type="entry name" value="Beta-glucanase-like"/>
</dbReference>
<dbReference type="SUPFAM" id="SSF49899">
    <property type="entry name" value="Concanavalin A-like lectins/glucanases"/>
    <property type="match status" value="1"/>
</dbReference>
<evidence type="ECO:0000256" key="2">
    <source>
        <dbReference type="ARBA" id="ARBA00022729"/>
    </source>
</evidence>
<keyword evidence="3 8" id="KW-0378">Hydrolase</keyword>
<evidence type="ECO:0000256" key="3">
    <source>
        <dbReference type="ARBA" id="ARBA00022801"/>
    </source>
</evidence>
<dbReference type="AlphaFoldDB" id="A0A5C7FG50"/>
<name>A0A5C7FG50_9BACT</name>
<accession>A0A5C7FG50</accession>
<keyword evidence="9" id="KW-1185">Reference proteome</keyword>